<accession>A4JFL9</accession>
<proteinExistence type="predicted"/>
<name>A4JFL9_BURVG</name>
<dbReference type="HOGENOM" id="CLU_1154721_0_0_4"/>
<protein>
    <submittedName>
        <fullName evidence="2">Uncharacterized protein</fullName>
    </submittedName>
</protein>
<dbReference type="KEGG" id="bvi:Bcep1808_2070"/>
<evidence type="ECO:0000313" key="3">
    <source>
        <dbReference type="Proteomes" id="UP000002287"/>
    </source>
</evidence>
<evidence type="ECO:0000256" key="1">
    <source>
        <dbReference type="SAM" id="MobiDB-lite"/>
    </source>
</evidence>
<gene>
    <name evidence="2" type="ordered locus">Bcep1808_2070</name>
</gene>
<dbReference type="Proteomes" id="UP000002287">
    <property type="component" value="Chromosome 1"/>
</dbReference>
<evidence type="ECO:0000313" key="2">
    <source>
        <dbReference type="EMBL" id="ABO55072.1"/>
    </source>
</evidence>
<organism evidence="2 3">
    <name type="scientific">Burkholderia vietnamiensis (strain G4 / LMG 22486)</name>
    <name type="common">Burkholderia cepacia (strain R1808)</name>
    <dbReference type="NCBI Taxonomy" id="269482"/>
    <lineage>
        <taxon>Bacteria</taxon>
        <taxon>Pseudomonadati</taxon>
        <taxon>Pseudomonadota</taxon>
        <taxon>Betaproteobacteria</taxon>
        <taxon>Burkholderiales</taxon>
        <taxon>Burkholderiaceae</taxon>
        <taxon>Burkholderia</taxon>
        <taxon>Burkholderia cepacia complex</taxon>
    </lineage>
</organism>
<reference evidence="3" key="1">
    <citation type="submission" date="2007-03" db="EMBL/GenBank/DDBJ databases">
        <title>Complete sequence of chromosome 1 of Burkholderia vietnamiensis G4.</title>
        <authorList>
            <consortium name="US DOE Joint Genome Institute"/>
            <person name="Copeland A."/>
            <person name="Lucas S."/>
            <person name="Lapidus A."/>
            <person name="Barry K."/>
            <person name="Detter J.C."/>
            <person name="Glavina del Rio T."/>
            <person name="Hammon N."/>
            <person name="Israni S."/>
            <person name="Dalin E."/>
            <person name="Tice H."/>
            <person name="Pitluck S."/>
            <person name="Chain P."/>
            <person name="Malfatti S."/>
            <person name="Shin M."/>
            <person name="Vergez L."/>
            <person name="Schmutz J."/>
            <person name="Larimer F."/>
            <person name="Land M."/>
            <person name="Hauser L."/>
            <person name="Kyrpides N."/>
            <person name="Tiedje J."/>
            <person name="Richardson P."/>
        </authorList>
    </citation>
    <scope>NUCLEOTIDE SEQUENCE [LARGE SCALE GENOMIC DNA]</scope>
    <source>
        <strain evidence="3">G4 / LMG 22486</strain>
    </source>
</reference>
<dbReference type="EMBL" id="CP000614">
    <property type="protein sequence ID" value="ABO55072.1"/>
    <property type="molecule type" value="Genomic_DNA"/>
</dbReference>
<feature type="region of interest" description="Disordered" evidence="1">
    <location>
        <begin position="1"/>
        <end position="21"/>
    </location>
</feature>
<sequence>MANTKSGANGRAGTGRKRKRASQVALVSAAWIEHRARLTNNAREQLDLLIESGRIELILAPSPYRLSVVMRPARHQRIRRGRRVEMDCFALLESPTEAEQLQIVSWRKEIIVPHGGRSVAEQAAAAAERMWRTADRGHACETLAPFLAAFASSPQISIPQHTAAAALAKDIERDQAAKRVLGTSLDKHDAWLEREQIRAHLNDATTSANGANAGCDGFNKATAPLSVRPATRAIRQPSRL</sequence>
<dbReference type="AlphaFoldDB" id="A4JFL9"/>